<feature type="transmembrane region" description="Helical" evidence="8">
    <location>
        <begin position="228"/>
        <end position="245"/>
    </location>
</feature>
<evidence type="ECO:0000256" key="8">
    <source>
        <dbReference type="RuleBase" id="RU361157"/>
    </source>
</evidence>
<keyword evidence="6 8" id="KW-1133">Transmembrane helix</keyword>
<sequence length="257" mass="29596">MFSALLSYRRYIWRNAWNELRYHYAGTGMGIFWNVIHPLVTILLYTLIFSWIFPQRAKGGGYVLHLTSGLLAWRAFTDTIQRGSNAFIEHARYLKRLAIPPQVFVAKICVTGTLMLFLYYLLLLPISMWLGNDLGWSVIAFPGVLLALQLLAFGLALALAHLRALFPDVEQIVQAILPLWMWTLPVVYPETVIPPSLRAWLWLNPPYMYLRSMRDVLLNRQLPALEEWLAMTFWLCVALGCGIYVNQKLQHDATEAI</sequence>
<evidence type="ECO:0000256" key="5">
    <source>
        <dbReference type="ARBA" id="ARBA00022692"/>
    </source>
</evidence>
<dbReference type="GO" id="GO:0015920">
    <property type="term" value="P:lipopolysaccharide transport"/>
    <property type="evidence" value="ECO:0007669"/>
    <property type="project" value="TreeGrafter"/>
</dbReference>
<accession>A0A081BS99</accession>
<proteinExistence type="inferred from homology"/>
<dbReference type="InterPro" id="IPR047817">
    <property type="entry name" value="ABC2_TM_bact-type"/>
</dbReference>
<keyword evidence="5 8" id="KW-0812">Transmembrane</keyword>
<evidence type="ECO:0000256" key="2">
    <source>
        <dbReference type="ARBA" id="ARBA00007783"/>
    </source>
</evidence>
<gene>
    <name evidence="10" type="ORF">U14_05559</name>
</gene>
<keyword evidence="7 8" id="KW-0472">Membrane</keyword>
<feature type="transmembrane region" description="Helical" evidence="8">
    <location>
        <begin position="134"/>
        <end position="160"/>
    </location>
</feature>
<evidence type="ECO:0000313" key="11">
    <source>
        <dbReference type="Proteomes" id="UP000030700"/>
    </source>
</evidence>
<comment type="subcellular location">
    <subcellularLocation>
        <location evidence="1 8">Cell membrane</location>
        <topology evidence="1 8">Multi-pass membrane protein</topology>
    </subcellularLocation>
</comment>
<reference evidence="10" key="1">
    <citation type="journal article" date="2015" name="PeerJ">
        <title>First genomic representation of candidate bacterial phylum KSB3 points to enhanced environmental sensing as a trigger of wastewater bulking.</title>
        <authorList>
            <person name="Sekiguchi Y."/>
            <person name="Ohashi A."/>
            <person name="Parks D.H."/>
            <person name="Yamauchi T."/>
            <person name="Tyson G.W."/>
            <person name="Hugenholtz P."/>
        </authorList>
    </citation>
    <scope>NUCLEOTIDE SEQUENCE [LARGE SCALE GENOMIC DNA]</scope>
</reference>
<feature type="transmembrane region" description="Helical" evidence="8">
    <location>
        <begin position="97"/>
        <end position="122"/>
    </location>
</feature>
<evidence type="ECO:0000256" key="1">
    <source>
        <dbReference type="ARBA" id="ARBA00004651"/>
    </source>
</evidence>
<dbReference type="HOGENOM" id="CLU_060703_1_1_0"/>
<evidence type="ECO:0000313" key="10">
    <source>
        <dbReference type="EMBL" id="GAK54280.1"/>
    </source>
</evidence>
<protein>
    <recommendedName>
        <fullName evidence="8">Transport permease protein</fullName>
    </recommendedName>
</protein>
<dbReference type="GO" id="GO:0005886">
    <property type="term" value="C:plasma membrane"/>
    <property type="evidence" value="ECO:0007669"/>
    <property type="project" value="UniProtKB-SubCell"/>
</dbReference>
<feature type="transmembrane region" description="Helical" evidence="8">
    <location>
        <begin position="31"/>
        <end position="53"/>
    </location>
</feature>
<feature type="domain" description="ABC transmembrane type-2" evidence="9">
    <location>
        <begin position="29"/>
        <end position="249"/>
    </location>
</feature>
<keyword evidence="11" id="KW-1185">Reference proteome</keyword>
<evidence type="ECO:0000256" key="3">
    <source>
        <dbReference type="ARBA" id="ARBA00022448"/>
    </source>
</evidence>
<dbReference type="PROSITE" id="PS51012">
    <property type="entry name" value="ABC_TM2"/>
    <property type="match status" value="1"/>
</dbReference>
<dbReference type="GO" id="GO:0140359">
    <property type="term" value="F:ABC-type transporter activity"/>
    <property type="evidence" value="ECO:0007669"/>
    <property type="project" value="InterPro"/>
</dbReference>
<dbReference type="InterPro" id="IPR013525">
    <property type="entry name" value="ABC2_TM"/>
</dbReference>
<evidence type="ECO:0000256" key="7">
    <source>
        <dbReference type="ARBA" id="ARBA00023136"/>
    </source>
</evidence>
<comment type="caution">
    <text evidence="8">Lacks conserved residue(s) required for the propagation of feature annotation.</text>
</comment>
<comment type="similarity">
    <text evidence="2 8">Belongs to the ABC-2 integral membrane protein family.</text>
</comment>
<evidence type="ECO:0000256" key="4">
    <source>
        <dbReference type="ARBA" id="ARBA00022475"/>
    </source>
</evidence>
<dbReference type="STRING" id="1499966.U14_05559"/>
<dbReference type="AlphaFoldDB" id="A0A081BS99"/>
<dbReference type="Pfam" id="PF01061">
    <property type="entry name" value="ABC2_membrane"/>
    <property type="match status" value="1"/>
</dbReference>
<evidence type="ECO:0000259" key="9">
    <source>
        <dbReference type="PROSITE" id="PS51012"/>
    </source>
</evidence>
<dbReference type="PANTHER" id="PTHR30413:SF10">
    <property type="entry name" value="CAPSULE POLYSACCHARIDE EXPORT INNER-MEMBRANE PROTEIN CTRC"/>
    <property type="match status" value="1"/>
</dbReference>
<keyword evidence="4 8" id="KW-1003">Cell membrane</keyword>
<name>A0A081BS99_9BACT</name>
<dbReference type="EMBL" id="DF820461">
    <property type="protein sequence ID" value="GAK54280.1"/>
    <property type="molecule type" value="Genomic_DNA"/>
</dbReference>
<dbReference type="PANTHER" id="PTHR30413">
    <property type="entry name" value="INNER MEMBRANE TRANSPORT PERMEASE"/>
    <property type="match status" value="1"/>
</dbReference>
<dbReference type="Proteomes" id="UP000030700">
    <property type="component" value="Unassembled WGS sequence"/>
</dbReference>
<organism evidence="10">
    <name type="scientific">Candidatus Moduliflexus flocculans</name>
    <dbReference type="NCBI Taxonomy" id="1499966"/>
    <lineage>
        <taxon>Bacteria</taxon>
        <taxon>Candidatus Moduliflexota</taxon>
        <taxon>Candidatus Moduliflexia</taxon>
        <taxon>Candidatus Moduliflexales</taxon>
        <taxon>Candidatus Moduliflexaceae</taxon>
    </lineage>
</organism>
<keyword evidence="3 8" id="KW-0813">Transport</keyword>
<evidence type="ECO:0000256" key="6">
    <source>
        <dbReference type="ARBA" id="ARBA00022989"/>
    </source>
</evidence>